<reference evidence="2 3" key="1">
    <citation type="journal article" date="2007" name="Nature">
        <title>Evolution of genes and genomes on the Drosophila phylogeny.</title>
        <authorList>
            <consortium name="Drosophila 12 Genomes Consortium"/>
            <person name="Clark A.G."/>
            <person name="Eisen M.B."/>
            <person name="Smith D.R."/>
            <person name="Bergman C.M."/>
            <person name="Oliver B."/>
            <person name="Markow T.A."/>
            <person name="Kaufman T.C."/>
            <person name="Kellis M."/>
            <person name="Gelbart W."/>
            <person name="Iyer V.N."/>
            <person name="Pollard D.A."/>
            <person name="Sackton T.B."/>
            <person name="Larracuente A.M."/>
            <person name="Singh N.D."/>
            <person name="Abad J.P."/>
            <person name="Abt D.N."/>
            <person name="Adryan B."/>
            <person name="Aguade M."/>
            <person name="Akashi H."/>
            <person name="Anderson W.W."/>
            <person name="Aquadro C.F."/>
            <person name="Ardell D.H."/>
            <person name="Arguello R."/>
            <person name="Artieri C.G."/>
            <person name="Barbash D.A."/>
            <person name="Barker D."/>
            <person name="Barsanti P."/>
            <person name="Batterham P."/>
            <person name="Batzoglou S."/>
            <person name="Begun D."/>
            <person name="Bhutkar A."/>
            <person name="Blanco E."/>
            <person name="Bosak S.A."/>
            <person name="Bradley R.K."/>
            <person name="Brand A.D."/>
            <person name="Brent M.R."/>
            <person name="Brooks A.N."/>
            <person name="Brown R.H."/>
            <person name="Butlin R.K."/>
            <person name="Caggese C."/>
            <person name="Calvi B.R."/>
            <person name="Bernardo de Carvalho A."/>
            <person name="Caspi A."/>
            <person name="Castrezana S."/>
            <person name="Celniker S.E."/>
            <person name="Chang J.L."/>
            <person name="Chapple C."/>
            <person name="Chatterji S."/>
            <person name="Chinwalla A."/>
            <person name="Civetta A."/>
            <person name="Clifton S.W."/>
            <person name="Comeron J.M."/>
            <person name="Costello J.C."/>
            <person name="Coyne J.A."/>
            <person name="Daub J."/>
            <person name="David R.G."/>
            <person name="Delcher A.L."/>
            <person name="Delehaunty K."/>
            <person name="Do C.B."/>
            <person name="Ebling H."/>
            <person name="Edwards K."/>
            <person name="Eickbush T."/>
            <person name="Evans J.D."/>
            <person name="Filipski A."/>
            <person name="Findeiss S."/>
            <person name="Freyhult E."/>
            <person name="Fulton L."/>
            <person name="Fulton R."/>
            <person name="Garcia A.C."/>
            <person name="Gardiner A."/>
            <person name="Garfield D.A."/>
            <person name="Garvin B.E."/>
            <person name="Gibson G."/>
            <person name="Gilbert D."/>
            <person name="Gnerre S."/>
            <person name="Godfrey J."/>
            <person name="Good R."/>
            <person name="Gotea V."/>
            <person name="Gravely B."/>
            <person name="Greenberg A.J."/>
            <person name="Griffiths-Jones S."/>
            <person name="Gross S."/>
            <person name="Guigo R."/>
            <person name="Gustafson E.A."/>
            <person name="Haerty W."/>
            <person name="Hahn M.W."/>
            <person name="Halligan D.L."/>
            <person name="Halpern A.L."/>
            <person name="Halter G.M."/>
            <person name="Han M.V."/>
            <person name="Heger A."/>
            <person name="Hillier L."/>
            <person name="Hinrichs A.S."/>
            <person name="Holmes I."/>
            <person name="Hoskins R.A."/>
            <person name="Hubisz M.J."/>
            <person name="Hultmark D."/>
            <person name="Huntley M.A."/>
            <person name="Jaffe D.B."/>
            <person name="Jagadeeshan S."/>
            <person name="Jeck W.R."/>
            <person name="Johnson J."/>
            <person name="Jones C.D."/>
            <person name="Jordan W.C."/>
            <person name="Karpen G.H."/>
            <person name="Kataoka E."/>
            <person name="Keightley P.D."/>
            <person name="Kheradpour P."/>
            <person name="Kirkness E.F."/>
            <person name="Koerich L.B."/>
            <person name="Kristiansen K."/>
            <person name="Kudrna D."/>
            <person name="Kulathinal R.J."/>
            <person name="Kumar S."/>
            <person name="Kwok R."/>
            <person name="Lander E."/>
            <person name="Langley C.H."/>
            <person name="Lapoint R."/>
            <person name="Lazzaro B.P."/>
            <person name="Lee S.J."/>
            <person name="Levesque L."/>
            <person name="Li R."/>
            <person name="Lin C.F."/>
            <person name="Lin M.F."/>
            <person name="Lindblad-Toh K."/>
            <person name="Llopart A."/>
            <person name="Long M."/>
            <person name="Low L."/>
            <person name="Lozovsky E."/>
            <person name="Lu J."/>
            <person name="Luo M."/>
            <person name="Machado C.A."/>
            <person name="Makalowski W."/>
            <person name="Marzo M."/>
            <person name="Matsuda M."/>
            <person name="Matzkin L."/>
            <person name="McAllister B."/>
            <person name="McBride C.S."/>
            <person name="McKernan B."/>
            <person name="McKernan K."/>
            <person name="Mendez-Lago M."/>
            <person name="Minx P."/>
            <person name="Mollenhauer M.U."/>
            <person name="Montooth K."/>
            <person name="Mount S.M."/>
            <person name="Mu X."/>
            <person name="Myers E."/>
            <person name="Negre B."/>
            <person name="Newfeld S."/>
            <person name="Nielsen R."/>
            <person name="Noor M.A."/>
            <person name="O'Grady P."/>
            <person name="Pachter L."/>
            <person name="Papaceit M."/>
            <person name="Parisi M.J."/>
            <person name="Parisi M."/>
            <person name="Parts L."/>
            <person name="Pedersen J.S."/>
            <person name="Pesole G."/>
            <person name="Phillippy A.M."/>
            <person name="Ponting C.P."/>
            <person name="Pop M."/>
            <person name="Porcelli D."/>
            <person name="Powell J.R."/>
            <person name="Prohaska S."/>
            <person name="Pruitt K."/>
            <person name="Puig M."/>
            <person name="Quesneville H."/>
            <person name="Ram K.R."/>
            <person name="Rand D."/>
            <person name="Rasmussen M.D."/>
            <person name="Reed L.K."/>
            <person name="Reenan R."/>
            <person name="Reily A."/>
            <person name="Remington K.A."/>
            <person name="Rieger T.T."/>
            <person name="Ritchie M.G."/>
            <person name="Robin C."/>
            <person name="Rogers Y.H."/>
            <person name="Rohde C."/>
            <person name="Rozas J."/>
            <person name="Rubenfield M.J."/>
            <person name="Ruiz A."/>
            <person name="Russo S."/>
            <person name="Salzberg S.L."/>
            <person name="Sanchez-Gracia A."/>
            <person name="Saranga D.J."/>
            <person name="Sato H."/>
            <person name="Schaeffer S.W."/>
            <person name="Schatz M.C."/>
            <person name="Schlenke T."/>
            <person name="Schwartz R."/>
            <person name="Segarra C."/>
            <person name="Singh R.S."/>
            <person name="Sirot L."/>
            <person name="Sirota M."/>
            <person name="Sisneros N.B."/>
            <person name="Smith C.D."/>
            <person name="Smith T.F."/>
            <person name="Spieth J."/>
            <person name="Stage D.E."/>
            <person name="Stark A."/>
            <person name="Stephan W."/>
            <person name="Strausberg R.L."/>
            <person name="Strempel S."/>
            <person name="Sturgill D."/>
            <person name="Sutton G."/>
            <person name="Sutton G.G."/>
            <person name="Tao W."/>
            <person name="Teichmann S."/>
            <person name="Tobari Y.N."/>
            <person name="Tomimura Y."/>
            <person name="Tsolas J.M."/>
            <person name="Valente V.L."/>
            <person name="Venter E."/>
            <person name="Venter J.C."/>
            <person name="Vicario S."/>
            <person name="Vieira F.G."/>
            <person name="Vilella A.J."/>
            <person name="Villasante A."/>
            <person name="Walenz B."/>
            <person name="Wang J."/>
            <person name="Wasserman M."/>
            <person name="Watts T."/>
            <person name="Wilson D."/>
            <person name="Wilson R.K."/>
            <person name="Wing R.A."/>
            <person name="Wolfner M.F."/>
            <person name="Wong A."/>
            <person name="Wong G.K."/>
            <person name="Wu C.I."/>
            <person name="Wu G."/>
            <person name="Yamamoto D."/>
            <person name="Yang H.P."/>
            <person name="Yang S.P."/>
            <person name="Yorke J.A."/>
            <person name="Yoshida K."/>
            <person name="Zdobnov E."/>
            <person name="Zhang P."/>
            <person name="Zhang Y."/>
            <person name="Zimin A.V."/>
            <person name="Baldwin J."/>
            <person name="Abdouelleil A."/>
            <person name="Abdulkadir J."/>
            <person name="Abebe A."/>
            <person name="Abera B."/>
            <person name="Abreu J."/>
            <person name="Acer S.C."/>
            <person name="Aftuck L."/>
            <person name="Alexander A."/>
            <person name="An P."/>
            <person name="Anderson E."/>
            <person name="Anderson S."/>
            <person name="Arachi H."/>
            <person name="Azer M."/>
            <person name="Bachantsang P."/>
            <person name="Barry A."/>
            <person name="Bayul T."/>
            <person name="Berlin A."/>
            <person name="Bessette D."/>
            <person name="Bloom T."/>
            <person name="Blye J."/>
            <person name="Boguslavskiy L."/>
            <person name="Bonnet C."/>
            <person name="Boukhgalter B."/>
            <person name="Bourzgui I."/>
            <person name="Brown A."/>
            <person name="Cahill P."/>
            <person name="Channer S."/>
            <person name="Cheshatsang Y."/>
            <person name="Chuda L."/>
            <person name="Citroen M."/>
            <person name="Collymore A."/>
            <person name="Cooke P."/>
            <person name="Costello M."/>
            <person name="D'Aco K."/>
            <person name="Daza R."/>
            <person name="De Haan G."/>
            <person name="DeGray S."/>
            <person name="DeMaso C."/>
            <person name="Dhargay N."/>
            <person name="Dooley K."/>
            <person name="Dooley E."/>
            <person name="Doricent M."/>
            <person name="Dorje P."/>
            <person name="Dorjee K."/>
            <person name="Dupes A."/>
            <person name="Elong R."/>
            <person name="Falk J."/>
            <person name="Farina A."/>
            <person name="Faro S."/>
            <person name="Ferguson D."/>
            <person name="Fisher S."/>
            <person name="Foley C.D."/>
            <person name="Franke A."/>
            <person name="Friedrich D."/>
            <person name="Gadbois L."/>
            <person name="Gearin G."/>
            <person name="Gearin C.R."/>
            <person name="Giannoukos G."/>
            <person name="Goode T."/>
            <person name="Graham J."/>
            <person name="Grandbois E."/>
            <person name="Grewal S."/>
            <person name="Gyaltsen K."/>
            <person name="Hafez N."/>
            <person name="Hagos B."/>
            <person name="Hall J."/>
            <person name="Henson C."/>
            <person name="Hollinger A."/>
            <person name="Honan T."/>
            <person name="Huard M.D."/>
            <person name="Hughes L."/>
            <person name="Hurhula B."/>
            <person name="Husby M.E."/>
            <person name="Kamat A."/>
            <person name="Kanga B."/>
            <person name="Kashin S."/>
            <person name="Khazanovich D."/>
            <person name="Kisner P."/>
            <person name="Lance K."/>
            <person name="Lara M."/>
            <person name="Lee W."/>
            <person name="Lennon N."/>
            <person name="Letendre F."/>
            <person name="LeVine R."/>
            <person name="Lipovsky A."/>
            <person name="Liu X."/>
            <person name="Liu J."/>
            <person name="Liu S."/>
            <person name="Lokyitsang T."/>
            <person name="Lokyitsang Y."/>
            <person name="Lubonja R."/>
            <person name="Lui A."/>
            <person name="MacDonald P."/>
            <person name="Magnisalis V."/>
            <person name="Maru K."/>
            <person name="Matthews C."/>
            <person name="McCusker W."/>
            <person name="McDonough S."/>
            <person name="Mehta T."/>
            <person name="Meldrim J."/>
            <person name="Meneus L."/>
            <person name="Mihai O."/>
            <person name="Mihalev A."/>
            <person name="Mihova T."/>
            <person name="Mittelman R."/>
            <person name="Mlenga V."/>
            <person name="Montmayeur A."/>
            <person name="Mulrain L."/>
            <person name="Navidi A."/>
            <person name="Naylor J."/>
            <person name="Negash T."/>
            <person name="Nguyen T."/>
            <person name="Nguyen N."/>
            <person name="Nicol R."/>
            <person name="Norbu C."/>
            <person name="Norbu N."/>
            <person name="Novod N."/>
            <person name="O'Neill B."/>
            <person name="Osman S."/>
            <person name="Markiewicz E."/>
            <person name="Oyono O.L."/>
            <person name="Patti C."/>
            <person name="Phunkhang P."/>
            <person name="Pierre F."/>
            <person name="Priest M."/>
            <person name="Raghuraman S."/>
            <person name="Rege F."/>
            <person name="Reyes R."/>
            <person name="Rise C."/>
            <person name="Rogov P."/>
            <person name="Ross K."/>
            <person name="Ryan E."/>
            <person name="Settipalli S."/>
            <person name="Shea T."/>
            <person name="Sherpa N."/>
            <person name="Shi L."/>
            <person name="Shih D."/>
            <person name="Sparrow T."/>
            <person name="Spaulding J."/>
            <person name="Stalker J."/>
            <person name="Stange-Thomann N."/>
            <person name="Stavropoulos S."/>
            <person name="Stone C."/>
            <person name="Strader C."/>
            <person name="Tesfaye S."/>
            <person name="Thomson T."/>
            <person name="Thoulutsang Y."/>
            <person name="Thoulutsang D."/>
            <person name="Topham K."/>
            <person name="Topping I."/>
            <person name="Tsamla T."/>
            <person name="Vassiliev H."/>
            <person name="Vo A."/>
            <person name="Wangchuk T."/>
            <person name="Wangdi T."/>
            <person name="Weiand M."/>
            <person name="Wilkinson J."/>
            <person name="Wilson A."/>
            <person name="Yadav S."/>
            <person name="Young G."/>
            <person name="Yu Q."/>
            <person name="Zembek L."/>
            <person name="Zhong D."/>
            <person name="Zimmer A."/>
            <person name="Zwirko Z."/>
            <person name="Jaffe D.B."/>
            <person name="Alvarez P."/>
            <person name="Brockman W."/>
            <person name="Butler J."/>
            <person name="Chin C."/>
            <person name="Gnerre S."/>
            <person name="Grabherr M."/>
            <person name="Kleber M."/>
            <person name="Mauceli E."/>
            <person name="MacCallum I."/>
        </authorList>
    </citation>
    <scope>NUCLEOTIDE SEQUENCE [LARGE SCALE GENOMIC DNA]</scope>
    <source>
        <strain evidence="3">Rob3c / Tucson 14021-0248.25</strain>
    </source>
</reference>
<dbReference type="AlphaFoldDB" id="B4HHU4"/>
<feature type="region of interest" description="Disordered" evidence="1">
    <location>
        <begin position="1"/>
        <end position="52"/>
    </location>
</feature>
<dbReference type="EMBL" id="CH480815">
    <property type="protein sequence ID" value="EDW41509.1"/>
    <property type="molecule type" value="Genomic_DNA"/>
</dbReference>
<dbReference type="Proteomes" id="UP000001292">
    <property type="component" value="Unassembled WGS sequence"/>
</dbReference>
<evidence type="ECO:0000256" key="1">
    <source>
        <dbReference type="SAM" id="MobiDB-lite"/>
    </source>
</evidence>
<keyword evidence="3" id="KW-1185">Reference proteome</keyword>
<evidence type="ECO:0000313" key="2">
    <source>
        <dbReference type="EMBL" id="EDW41509.1"/>
    </source>
</evidence>
<accession>B4HHU4</accession>
<dbReference type="HOGENOM" id="CLU_2515059_0_0_1"/>
<gene>
    <name evidence="2" type="primary">Dsec\GM24523</name>
    <name evidence="2" type="ORF">Dsec_GM24523</name>
</gene>
<evidence type="ECO:0000313" key="3">
    <source>
        <dbReference type="Proteomes" id="UP000001292"/>
    </source>
</evidence>
<organism evidence="3">
    <name type="scientific">Drosophila sechellia</name>
    <name type="common">Fruit fly</name>
    <dbReference type="NCBI Taxonomy" id="7238"/>
    <lineage>
        <taxon>Eukaryota</taxon>
        <taxon>Metazoa</taxon>
        <taxon>Ecdysozoa</taxon>
        <taxon>Arthropoda</taxon>
        <taxon>Hexapoda</taxon>
        <taxon>Insecta</taxon>
        <taxon>Pterygota</taxon>
        <taxon>Neoptera</taxon>
        <taxon>Endopterygota</taxon>
        <taxon>Diptera</taxon>
        <taxon>Brachycera</taxon>
        <taxon>Muscomorpha</taxon>
        <taxon>Ephydroidea</taxon>
        <taxon>Drosophilidae</taxon>
        <taxon>Drosophila</taxon>
        <taxon>Sophophora</taxon>
    </lineage>
</organism>
<proteinExistence type="predicted"/>
<name>B4HHU4_DROSE</name>
<sequence length="85" mass="9286">MAEVEEEAAASCHIAPAINNDNSNNNKNNTNDRNPNEQLQQQQGNNNGDIFDVNPLNILMLQQLRVPTVNAISSRNAAPADNSKM</sequence>
<protein>
    <submittedName>
        <fullName evidence="2">GM24523</fullName>
    </submittedName>
</protein>
<feature type="compositionally biased region" description="Low complexity" evidence="1">
    <location>
        <begin position="19"/>
        <end position="47"/>
    </location>
</feature>